<dbReference type="STRING" id="1121395.SAMN02745215_04660"/>
<reference evidence="2" key="1">
    <citation type="submission" date="2016-12" db="EMBL/GenBank/DDBJ databases">
        <authorList>
            <person name="Varghese N."/>
            <person name="Submissions S."/>
        </authorList>
    </citation>
    <scope>NUCLEOTIDE SEQUENCE [LARGE SCALE GENOMIC DNA]</scope>
    <source>
        <strain evidence="2">DSM 11544</strain>
    </source>
</reference>
<dbReference type="EMBL" id="FRDN01000017">
    <property type="protein sequence ID" value="SHN86546.1"/>
    <property type="molecule type" value="Genomic_DNA"/>
</dbReference>
<evidence type="ECO:0000313" key="2">
    <source>
        <dbReference type="Proteomes" id="UP000184010"/>
    </source>
</evidence>
<organism evidence="1 2">
    <name type="scientific">Desulfitobacterium chlororespirans DSM 11544</name>
    <dbReference type="NCBI Taxonomy" id="1121395"/>
    <lineage>
        <taxon>Bacteria</taxon>
        <taxon>Bacillati</taxon>
        <taxon>Bacillota</taxon>
        <taxon>Clostridia</taxon>
        <taxon>Eubacteriales</taxon>
        <taxon>Desulfitobacteriaceae</taxon>
        <taxon>Desulfitobacterium</taxon>
    </lineage>
</organism>
<dbReference type="CDD" id="cd21631">
    <property type="entry name" value="RHH_CopG_NikR-like"/>
    <property type="match status" value="1"/>
</dbReference>
<gene>
    <name evidence="1" type="ORF">SAMN02745215_04660</name>
</gene>
<proteinExistence type="predicted"/>
<sequence length="158" mass="18165">MLKVKATREGRSSSEVIRQAILEYEPRQPEPSLCLNCLEGPEEEFWDNYFAEAEAEEKGASAINIKENAERRVQMEPIWYSETRNISVAANTPEGYEEHKVTYTGIPAERCPVCGTVRTNYGLMLDIEEAEVRLVNHFIRLNKGWPEEISLEELSRLM</sequence>
<dbReference type="Proteomes" id="UP000184010">
    <property type="component" value="Unassembled WGS sequence"/>
</dbReference>
<dbReference type="GO" id="GO:0006355">
    <property type="term" value="P:regulation of DNA-templated transcription"/>
    <property type="evidence" value="ECO:0007669"/>
    <property type="project" value="InterPro"/>
</dbReference>
<evidence type="ECO:0000313" key="1">
    <source>
        <dbReference type="EMBL" id="SHN86546.1"/>
    </source>
</evidence>
<protein>
    <submittedName>
        <fullName evidence="1">Ribbon-helix-helix protein, copG family</fullName>
    </submittedName>
</protein>
<name>A0A1M7UUH6_9FIRM</name>
<dbReference type="AlphaFoldDB" id="A0A1M7UUH6"/>
<keyword evidence="2" id="KW-1185">Reference proteome</keyword>
<accession>A0A1M7UUH6</accession>